<evidence type="ECO:0000313" key="3">
    <source>
        <dbReference type="Proteomes" id="UP000294299"/>
    </source>
</evidence>
<dbReference type="KEGG" id="nfn:NFRAN_2372"/>
<organism evidence="2 3">
    <name type="scientific">Candidatus Nitrosocosmicus franklandianus</name>
    <dbReference type="NCBI Taxonomy" id="1798806"/>
    <lineage>
        <taxon>Archaea</taxon>
        <taxon>Nitrososphaerota</taxon>
        <taxon>Nitrososphaeria</taxon>
        <taxon>Nitrososphaerales</taxon>
        <taxon>Nitrososphaeraceae</taxon>
        <taxon>Candidatus Nitrosocosmicus</taxon>
    </lineage>
</organism>
<dbReference type="InterPro" id="IPR010699">
    <property type="entry name" value="DUF1275"/>
</dbReference>
<dbReference type="EMBL" id="LR216287">
    <property type="protein sequence ID" value="VFJ14694.1"/>
    <property type="molecule type" value="Genomic_DNA"/>
</dbReference>
<name>A0A484IGB3_9ARCH</name>
<sequence>MVDRVVNRMGNLERPSSRISDRSRDLLFIVLTCVSGTVDSLGFFGLGGIFISALSGNTVVLAASIIQGESTTTMLGISVFVGYLSGASLAAFLFKRKANNNEMGWDTQVTYILGIELIVLVLLFAQSYFHRFDSYLNVESIIMVTTASFGMGIQFICARHVNRIGVITTMITGTLSNAIYRIINREERYPSIIRKDMDNSSSLKGSNKSKTDAHKRTTIYLLTVWVGYFIGAAIMTLFLINLPLYIATTLPLALMLFIFSYARLNQKSYQKFEN</sequence>
<keyword evidence="1" id="KW-0472">Membrane</keyword>
<keyword evidence="1" id="KW-0812">Transmembrane</keyword>
<feature type="transmembrane region" description="Helical" evidence="1">
    <location>
        <begin position="109"/>
        <end position="129"/>
    </location>
</feature>
<feature type="transmembrane region" description="Helical" evidence="1">
    <location>
        <begin position="141"/>
        <end position="161"/>
    </location>
</feature>
<keyword evidence="1" id="KW-1133">Transmembrane helix</keyword>
<accession>A0A484IGB3</accession>
<evidence type="ECO:0008006" key="4">
    <source>
        <dbReference type="Google" id="ProtNLM"/>
    </source>
</evidence>
<feature type="transmembrane region" description="Helical" evidence="1">
    <location>
        <begin position="26"/>
        <end position="54"/>
    </location>
</feature>
<keyword evidence="3" id="KW-1185">Reference proteome</keyword>
<dbReference type="AlphaFoldDB" id="A0A484IGB3"/>
<evidence type="ECO:0000256" key="1">
    <source>
        <dbReference type="SAM" id="Phobius"/>
    </source>
</evidence>
<dbReference type="PANTHER" id="PTHR37314">
    <property type="entry name" value="SLR0142 PROTEIN"/>
    <property type="match status" value="1"/>
</dbReference>
<proteinExistence type="predicted"/>
<dbReference type="Pfam" id="PF06912">
    <property type="entry name" value="DUF1275"/>
    <property type="match status" value="1"/>
</dbReference>
<protein>
    <recommendedName>
        <fullName evidence="4">DUF1275 domain-containing protein</fullName>
    </recommendedName>
</protein>
<feature type="transmembrane region" description="Helical" evidence="1">
    <location>
        <begin position="218"/>
        <end position="238"/>
    </location>
</feature>
<reference evidence="2 3" key="1">
    <citation type="submission" date="2019-02" db="EMBL/GenBank/DDBJ databases">
        <authorList>
            <person name="Lehtovirta-Morley E L."/>
        </authorList>
    </citation>
    <scope>NUCLEOTIDE SEQUENCE [LARGE SCALE GENOMIC DNA]</scope>
    <source>
        <strain evidence="2">NFRAN1</strain>
    </source>
</reference>
<feature type="transmembrane region" description="Helical" evidence="1">
    <location>
        <begin position="74"/>
        <end position="94"/>
    </location>
</feature>
<gene>
    <name evidence="2" type="ORF">NFRAN_2372</name>
</gene>
<feature type="transmembrane region" description="Helical" evidence="1">
    <location>
        <begin position="244"/>
        <end position="262"/>
    </location>
</feature>
<evidence type="ECO:0000313" key="2">
    <source>
        <dbReference type="EMBL" id="VFJ14694.1"/>
    </source>
</evidence>
<dbReference type="Proteomes" id="UP000294299">
    <property type="component" value="Chromosome NFRAN"/>
</dbReference>
<dbReference type="PANTHER" id="PTHR37314:SF4">
    <property type="entry name" value="UPF0700 TRANSMEMBRANE PROTEIN YOAK"/>
    <property type="match status" value="1"/>
</dbReference>